<dbReference type="AlphaFoldDB" id="A0ABD6CPK5"/>
<feature type="domain" description="Glycosyltransferase subfamily 4-like N-terminal" evidence="2">
    <location>
        <begin position="24"/>
        <end position="196"/>
    </location>
</feature>
<feature type="domain" description="Glycosyl transferase family 1" evidence="1">
    <location>
        <begin position="202"/>
        <end position="367"/>
    </location>
</feature>
<dbReference type="EC" id="2.4.-.-" evidence="3"/>
<evidence type="ECO:0000259" key="1">
    <source>
        <dbReference type="Pfam" id="PF00534"/>
    </source>
</evidence>
<dbReference type="InterPro" id="IPR001296">
    <property type="entry name" value="Glyco_trans_1"/>
</dbReference>
<keyword evidence="3" id="KW-0808">Transferase</keyword>
<proteinExistence type="predicted"/>
<dbReference type="Proteomes" id="UP001597085">
    <property type="component" value="Unassembled WGS sequence"/>
</dbReference>
<dbReference type="SUPFAM" id="SSF53756">
    <property type="entry name" value="UDP-Glycosyltransferase/glycogen phosphorylase"/>
    <property type="match status" value="1"/>
</dbReference>
<dbReference type="Pfam" id="PF13439">
    <property type="entry name" value="Glyco_transf_4"/>
    <property type="match status" value="1"/>
</dbReference>
<dbReference type="InterPro" id="IPR050194">
    <property type="entry name" value="Glycosyltransferase_grp1"/>
</dbReference>
<reference evidence="3 4" key="1">
    <citation type="journal article" date="2019" name="Int. J. Syst. Evol. Microbiol.">
        <title>The Global Catalogue of Microorganisms (GCM) 10K type strain sequencing project: providing services to taxonomists for standard genome sequencing and annotation.</title>
        <authorList>
            <consortium name="The Broad Institute Genomics Platform"/>
            <consortium name="The Broad Institute Genome Sequencing Center for Infectious Disease"/>
            <person name="Wu L."/>
            <person name="Ma J."/>
        </authorList>
    </citation>
    <scope>NUCLEOTIDE SEQUENCE [LARGE SCALE GENOMIC DNA]</scope>
    <source>
        <strain evidence="3 4">CGMCC 1.12121</strain>
    </source>
</reference>
<name>A0ABD6CPK5_9EURY</name>
<dbReference type="PANTHER" id="PTHR45947">
    <property type="entry name" value="SULFOQUINOVOSYL TRANSFERASE SQD2"/>
    <property type="match status" value="1"/>
</dbReference>
<evidence type="ECO:0000313" key="3">
    <source>
        <dbReference type="EMBL" id="MFD1600104.1"/>
    </source>
</evidence>
<dbReference type="Gene3D" id="3.40.50.2000">
    <property type="entry name" value="Glycogen Phosphorylase B"/>
    <property type="match status" value="2"/>
</dbReference>
<organism evidence="3 4">
    <name type="scientific">Halobellus rarus</name>
    <dbReference type="NCBI Taxonomy" id="1126237"/>
    <lineage>
        <taxon>Archaea</taxon>
        <taxon>Methanobacteriati</taxon>
        <taxon>Methanobacteriota</taxon>
        <taxon>Stenosarchaea group</taxon>
        <taxon>Halobacteria</taxon>
        <taxon>Halobacteriales</taxon>
        <taxon>Haloferacaceae</taxon>
        <taxon>Halobellus</taxon>
    </lineage>
</organism>
<gene>
    <name evidence="3" type="ORF">ACFSBX_14160</name>
</gene>
<evidence type="ECO:0000259" key="2">
    <source>
        <dbReference type="Pfam" id="PF13439"/>
    </source>
</evidence>
<dbReference type="GO" id="GO:0016757">
    <property type="term" value="F:glycosyltransferase activity"/>
    <property type="evidence" value="ECO:0007669"/>
    <property type="project" value="UniProtKB-KW"/>
</dbReference>
<dbReference type="InterPro" id="IPR028098">
    <property type="entry name" value="Glyco_trans_4-like_N"/>
</dbReference>
<sequence length="393" mass="44169">MYSLLASAVNHPDTIERYNGLFNHRILRSLAETGVEMSVVSPRPFAPPIGPYSAYRSLPDVEDWGAYAVHHPRFWYLLPKRLFYGFAGDSFGKRVPQYANRTFDVPDVVHACHVYLDGYGMLPYVREHDLPLFVVAHGTILNSYEDFSREVRRNVRETVDEATGVLCVSDALAERARELTDSSTVSTVPLGADPERFPVDQRDTLRRELGVAADATVVLFVGHFLERKGVQEMIDVIPRIHDPDTVFVFVGHGGDLDDDLRRVLTAVGRSPRLVFDGLPPVALRRWFALADVLWLPSHTEGRPTVIYEAMASETAVLASSVGGIPEQVVDGETGLLVPPRDADELHRALQSLLADRERVRAMGKRGLERLRERGWTWEAHAERVRRHHLAAIE</sequence>
<keyword evidence="3" id="KW-0328">Glycosyltransferase</keyword>
<protein>
    <submittedName>
        <fullName evidence="3">Glycosyltransferase</fullName>
        <ecNumber evidence="3">2.4.-.-</ecNumber>
    </submittedName>
</protein>
<dbReference type="EMBL" id="JBHUDK010000012">
    <property type="protein sequence ID" value="MFD1600104.1"/>
    <property type="molecule type" value="Genomic_DNA"/>
</dbReference>
<dbReference type="RefSeq" id="WP_256421156.1">
    <property type="nucleotide sequence ID" value="NZ_JANHDI010000006.1"/>
</dbReference>
<evidence type="ECO:0000313" key="4">
    <source>
        <dbReference type="Proteomes" id="UP001597085"/>
    </source>
</evidence>
<keyword evidence="4" id="KW-1185">Reference proteome</keyword>
<dbReference type="PANTHER" id="PTHR45947:SF3">
    <property type="entry name" value="SULFOQUINOVOSYL TRANSFERASE SQD2"/>
    <property type="match status" value="1"/>
</dbReference>
<comment type="caution">
    <text evidence="3">The sequence shown here is derived from an EMBL/GenBank/DDBJ whole genome shotgun (WGS) entry which is preliminary data.</text>
</comment>
<dbReference type="Pfam" id="PF00534">
    <property type="entry name" value="Glycos_transf_1"/>
    <property type="match status" value="1"/>
</dbReference>
<accession>A0ABD6CPK5</accession>